<keyword evidence="3" id="KW-0812">Transmembrane</keyword>
<name>I5AWI6_EUBC6</name>
<feature type="coiled-coil region" evidence="2">
    <location>
        <begin position="291"/>
        <end position="318"/>
    </location>
</feature>
<dbReference type="Gene3D" id="3.60.40.10">
    <property type="entry name" value="PPM-type phosphatase domain"/>
    <property type="match status" value="1"/>
</dbReference>
<dbReference type="Gene3D" id="6.10.340.10">
    <property type="match status" value="1"/>
</dbReference>
<dbReference type="InterPro" id="IPR052016">
    <property type="entry name" value="Bact_Sigma-Reg"/>
</dbReference>
<reference evidence="5 6" key="2">
    <citation type="submission" date="2012-02" db="EMBL/GenBank/DDBJ databases">
        <title>Improved High-Quality Draft sequence of Eubacterium cellulosolvens 6.</title>
        <authorList>
            <consortium name="US DOE Joint Genome Institute"/>
            <person name="Lucas S."/>
            <person name="Han J."/>
            <person name="Lapidus A."/>
            <person name="Cheng J.-F."/>
            <person name="Goodwin L."/>
            <person name="Pitluck S."/>
            <person name="Peters L."/>
            <person name="Mikhailova N."/>
            <person name="Gu W."/>
            <person name="Detter J.C."/>
            <person name="Han C."/>
            <person name="Tapia R."/>
            <person name="Land M."/>
            <person name="Hauser L."/>
            <person name="Kyrpides N."/>
            <person name="Ivanova N."/>
            <person name="Pagani I."/>
            <person name="Johnson E."/>
            <person name="Mukhopadhyay B."/>
            <person name="Anderson I."/>
            <person name="Woyke T."/>
        </authorList>
    </citation>
    <scope>NUCLEOTIDE SEQUENCE [LARGE SCALE GENOMIC DNA]</scope>
    <source>
        <strain evidence="5 6">6</strain>
    </source>
</reference>
<dbReference type="SUPFAM" id="SSF81606">
    <property type="entry name" value="PP2C-like"/>
    <property type="match status" value="1"/>
</dbReference>
<keyword evidence="1" id="KW-0378">Hydrolase</keyword>
<feature type="transmembrane region" description="Helical" evidence="3">
    <location>
        <begin position="210"/>
        <end position="232"/>
    </location>
</feature>
<keyword evidence="2" id="KW-0175">Coiled coil</keyword>
<dbReference type="HOGENOM" id="CLU_020306_2_0_9"/>
<evidence type="ECO:0000256" key="2">
    <source>
        <dbReference type="SAM" id="Coils"/>
    </source>
</evidence>
<keyword evidence="3" id="KW-0472">Membrane</keyword>
<dbReference type="InterPro" id="IPR001932">
    <property type="entry name" value="PPM-type_phosphatase-like_dom"/>
</dbReference>
<reference evidence="5 6" key="1">
    <citation type="submission" date="2010-08" db="EMBL/GenBank/DDBJ databases">
        <authorList>
            <consortium name="US DOE Joint Genome Institute (JGI-PGF)"/>
            <person name="Lucas S."/>
            <person name="Copeland A."/>
            <person name="Lapidus A."/>
            <person name="Cheng J.-F."/>
            <person name="Bruce D."/>
            <person name="Goodwin L."/>
            <person name="Pitluck S."/>
            <person name="Land M.L."/>
            <person name="Hauser L."/>
            <person name="Chang Y.-J."/>
            <person name="Anderson I.J."/>
            <person name="Johnson E."/>
            <person name="Mulhopadhyay B."/>
            <person name="Kyrpides N."/>
            <person name="Woyke T.J."/>
        </authorList>
    </citation>
    <scope>NUCLEOTIDE SEQUENCE [LARGE SCALE GENOMIC DNA]</scope>
    <source>
        <strain evidence="5 6">6</strain>
    </source>
</reference>
<proteinExistence type="predicted"/>
<dbReference type="PANTHER" id="PTHR43156">
    <property type="entry name" value="STAGE II SPORULATION PROTEIN E-RELATED"/>
    <property type="match status" value="1"/>
</dbReference>
<feature type="domain" description="PPM-type phosphatase" evidence="4">
    <location>
        <begin position="333"/>
        <end position="550"/>
    </location>
</feature>
<dbReference type="AlphaFoldDB" id="I5AWI6"/>
<dbReference type="STRING" id="633697.EubceDRAFT1_2433"/>
<gene>
    <name evidence="5" type="ORF">EubceDRAFT1_2433</name>
</gene>
<dbReference type="InterPro" id="IPR036457">
    <property type="entry name" value="PPM-type-like_dom_sf"/>
</dbReference>
<dbReference type="eggNOG" id="COG2208">
    <property type="taxonomic scope" value="Bacteria"/>
</dbReference>
<dbReference type="PANTHER" id="PTHR43156:SF2">
    <property type="entry name" value="STAGE II SPORULATION PROTEIN E"/>
    <property type="match status" value="1"/>
</dbReference>
<evidence type="ECO:0000313" key="5">
    <source>
        <dbReference type="EMBL" id="EIM58159.1"/>
    </source>
</evidence>
<keyword evidence="6" id="KW-1185">Reference proteome</keyword>
<accession>I5AWI6</accession>
<keyword evidence="3" id="KW-1133">Transmembrane helix</keyword>
<dbReference type="SMART" id="SM00331">
    <property type="entry name" value="PP2C_SIG"/>
    <property type="match status" value="1"/>
</dbReference>
<dbReference type="GO" id="GO:0016791">
    <property type="term" value="F:phosphatase activity"/>
    <property type="evidence" value="ECO:0007669"/>
    <property type="project" value="TreeGrafter"/>
</dbReference>
<evidence type="ECO:0000259" key="4">
    <source>
        <dbReference type="SMART" id="SM00331"/>
    </source>
</evidence>
<feature type="transmembrane region" description="Helical" evidence="3">
    <location>
        <begin position="13"/>
        <end position="36"/>
    </location>
</feature>
<sequence length="552" mass="62827">MKRHVERSINTDLILITVLFMGITAIATAFLGYRFYHKNVMDEHIKYTYTVLNYAYRETEKYKLGDMITNREMTDDYTRLRDALNNIKECSEIQYLYGIFFENPDDTSSLCYSINAKTQEELSGTRLLTDVYAYLGRRAQDDEYSEKTLMTMQAALKEGKKNNGYLTGYSAEYGYQLNGYRVIFDSDGRAAGLICVELDLSRITQEIDGYIRRILITSIILAVLMVLIYILIIRRCLTNPILRIVYGSNDFVRKMQRQEDPSQLVYEDPHIDSKSEIGLLADNVRELACGVSSYMRNLQEVTADRERLSAELSLATEIQDSVLPNIFPAFPEREEFDIYATMHPAREVGGDFYDFFLVDDDHLCMVMADVSGKGVPAALFMMSARIVLQNIAMMGKSPGEILTEANATLCINNTKRMFVTVWLGVLEISTGKLTAANAGHEYPAIRRGDGGFEIYKDKHGFVLGGMDGMKYKEYELMFKKGDALFIYTDGVPEATDGDHRMFGLERMLDALNRESASDPVQTLQNVRQAVDNFVRDAEQFDDLTMLCIQYKG</sequence>
<dbReference type="OrthoDB" id="9763484at2"/>
<dbReference type="EMBL" id="CM001487">
    <property type="protein sequence ID" value="EIM58159.1"/>
    <property type="molecule type" value="Genomic_DNA"/>
</dbReference>
<evidence type="ECO:0000313" key="6">
    <source>
        <dbReference type="Proteomes" id="UP000005753"/>
    </source>
</evidence>
<evidence type="ECO:0000256" key="3">
    <source>
        <dbReference type="SAM" id="Phobius"/>
    </source>
</evidence>
<dbReference type="Proteomes" id="UP000005753">
    <property type="component" value="Chromosome"/>
</dbReference>
<dbReference type="Pfam" id="PF07228">
    <property type="entry name" value="SpoIIE"/>
    <property type="match status" value="1"/>
</dbReference>
<protein>
    <submittedName>
        <fullName evidence="5">Stage II sporulation protein E (SpoIIE)</fullName>
    </submittedName>
</protein>
<evidence type="ECO:0000256" key="1">
    <source>
        <dbReference type="ARBA" id="ARBA00022801"/>
    </source>
</evidence>
<organism evidence="5 6">
    <name type="scientific">Eubacterium cellulosolvens (strain ATCC 43171 / JCM 9499 / 6)</name>
    <name type="common">Cillobacterium cellulosolvens</name>
    <dbReference type="NCBI Taxonomy" id="633697"/>
    <lineage>
        <taxon>Bacteria</taxon>
        <taxon>Bacillati</taxon>
        <taxon>Bacillota</taxon>
        <taxon>Clostridia</taxon>
        <taxon>Eubacteriales</taxon>
        <taxon>Eubacteriaceae</taxon>
        <taxon>Eubacterium</taxon>
    </lineage>
</organism>